<proteinExistence type="predicted"/>
<dbReference type="AlphaFoldDB" id="A0A6J8AM98"/>
<reference evidence="1 2" key="1">
    <citation type="submission" date="2020-06" db="EMBL/GenBank/DDBJ databases">
        <authorList>
            <person name="Li R."/>
            <person name="Bekaert M."/>
        </authorList>
    </citation>
    <scope>NUCLEOTIDE SEQUENCE [LARGE SCALE GENOMIC DNA]</scope>
    <source>
        <strain evidence="2">wild</strain>
    </source>
</reference>
<sequence>MTYNESNKTHHGIDSRKIPKDNACMQIMKNTAIFPAASPDYIFGKLSNKCDSLFQQPLQYPNLQTCGMYAQPVGKNKLAGMMARISSAAGLSKRHTKPPSKQPPEFMLITFEITTEERDQCDLKFTLSSAIEAKIIPPFTVCELKNFEAIDDRIVPGSFCPAMAPNKPLSCSRTLDHLNSKLGFGGIADIIDDKGDCVWSNSEVEGQAWIIVLAGKVS</sequence>
<dbReference type="EMBL" id="CACVKT020001721">
    <property type="protein sequence ID" value="CAC5370548.1"/>
    <property type="molecule type" value="Genomic_DNA"/>
</dbReference>
<accession>A0A6J8AM98</accession>
<gene>
    <name evidence="1" type="ORF">MCOR_9349</name>
</gene>
<organism evidence="1 2">
    <name type="scientific">Mytilus coruscus</name>
    <name type="common">Sea mussel</name>
    <dbReference type="NCBI Taxonomy" id="42192"/>
    <lineage>
        <taxon>Eukaryota</taxon>
        <taxon>Metazoa</taxon>
        <taxon>Spiralia</taxon>
        <taxon>Lophotrochozoa</taxon>
        <taxon>Mollusca</taxon>
        <taxon>Bivalvia</taxon>
        <taxon>Autobranchia</taxon>
        <taxon>Pteriomorphia</taxon>
        <taxon>Mytilida</taxon>
        <taxon>Mytiloidea</taxon>
        <taxon>Mytilidae</taxon>
        <taxon>Mytilinae</taxon>
        <taxon>Mytilus</taxon>
    </lineage>
</organism>
<protein>
    <submittedName>
        <fullName evidence="1">Uncharacterized protein</fullName>
    </submittedName>
</protein>
<evidence type="ECO:0000313" key="2">
    <source>
        <dbReference type="Proteomes" id="UP000507470"/>
    </source>
</evidence>
<dbReference type="InterPro" id="IPR052787">
    <property type="entry name" value="MAVS"/>
</dbReference>
<keyword evidence="2" id="KW-1185">Reference proteome</keyword>
<dbReference type="Proteomes" id="UP000507470">
    <property type="component" value="Unassembled WGS sequence"/>
</dbReference>
<name>A0A6J8AM98_MYTCO</name>
<dbReference type="PANTHER" id="PTHR21446:SF12">
    <property type="entry name" value="POTASSIUM CHANNEL TETRAMERIZATION DOMAIN CONTAINING 1"/>
    <property type="match status" value="1"/>
</dbReference>
<evidence type="ECO:0000313" key="1">
    <source>
        <dbReference type="EMBL" id="CAC5370548.1"/>
    </source>
</evidence>
<dbReference type="PANTHER" id="PTHR21446">
    <property type="entry name" value="DUF3504 DOMAIN-CONTAINING PROTEIN"/>
    <property type="match status" value="1"/>
</dbReference>